<dbReference type="Pfam" id="PF01381">
    <property type="entry name" value="HTH_3"/>
    <property type="match status" value="1"/>
</dbReference>
<protein>
    <submittedName>
        <fullName evidence="3">Helix-turn-helix transcriptional regulator</fullName>
    </submittedName>
</protein>
<reference evidence="3 4" key="1">
    <citation type="journal article" date="2015" name="Genome Announc.">
        <title>Draft Genome Sequences of Marine Isolates of Thalassomonas viridans and Thalassomonas actiniarum.</title>
        <authorList>
            <person name="Olonade I."/>
            <person name="van Zyl L.J."/>
            <person name="Trindade M."/>
        </authorList>
    </citation>
    <scope>NUCLEOTIDE SEQUENCE [LARGE SCALE GENOMIC DNA]</scope>
    <source>
        <strain evidence="3 4">XOM25</strain>
    </source>
</reference>
<reference evidence="3 4" key="2">
    <citation type="journal article" date="2022" name="Mar. Drugs">
        <title>Bioassay-Guided Fractionation Leads to the Detection of Cholic Acid Generated by the Rare Thalassomonas sp.</title>
        <authorList>
            <person name="Pheiffer F."/>
            <person name="Schneider Y.K."/>
            <person name="Hansen E.H."/>
            <person name="Andersen J.H."/>
            <person name="Isaksson J."/>
            <person name="Busche T."/>
            <person name="R C."/>
            <person name="Kalinowski J."/>
            <person name="Zyl L.V."/>
            <person name="Trindade M."/>
        </authorList>
    </citation>
    <scope>NUCLEOTIDE SEQUENCE [LARGE SCALE GENOMIC DNA]</scope>
    <source>
        <strain evidence="3 4">XOM25</strain>
    </source>
</reference>
<dbReference type="SMART" id="SM00530">
    <property type="entry name" value="HTH_XRE"/>
    <property type="match status" value="1"/>
</dbReference>
<dbReference type="InterPro" id="IPR010982">
    <property type="entry name" value="Lambda_DNA-bd_dom_sf"/>
</dbReference>
<evidence type="ECO:0000313" key="3">
    <source>
        <dbReference type="EMBL" id="WDE05242.1"/>
    </source>
</evidence>
<dbReference type="EMBL" id="CP059733">
    <property type="protein sequence ID" value="WDE05242.1"/>
    <property type="molecule type" value="Genomic_DNA"/>
</dbReference>
<organism evidence="3 4">
    <name type="scientific">Thalassomonas viridans</name>
    <dbReference type="NCBI Taxonomy" id="137584"/>
    <lineage>
        <taxon>Bacteria</taxon>
        <taxon>Pseudomonadati</taxon>
        <taxon>Pseudomonadota</taxon>
        <taxon>Gammaproteobacteria</taxon>
        <taxon>Alteromonadales</taxon>
        <taxon>Colwelliaceae</taxon>
        <taxon>Thalassomonas</taxon>
    </lineage>
</organism>
<name>A0AAE9Z2V2_9GAMM</name>
<keyword evidence="4" id="KW-1185">Reference proteome</keyword>
<sequence length="118" mass="13522">MLEVYISGEDLRRMRLSRNLTTAEMAEIIGVSRITYESYESGKTKIELNAGLQLSEHCGIDVSPIKNQVLELKNLFSQYKYKDLDDETKPNSRRASKKKNHLKQQIRVKNAEPHKSGA</sequence>
<dbReference type="AlphaFoldDB" id="A0AAE9Z2V2"/>
<dbReference type="GO" id="GO:0003677">
    <property type="term" value="F:DNA binding"/>
    <property type="evidence" value="ECO:0007669"/>
    <property type="project" value="InterPro"/>
</dbReference>
<feature type="compositionally biased region" description="Basic and acidic residues" evidence="1">
    <location>
        <begin position="109"/>
        <end position="118"/>
    </location>
</feature>
<proteinExistence type="predicted"/>
<dbReference type="PROSITE" id="PS50943">
    <property type="entry name" value="HTH_CROC1"/>
    <property type="match status" value="1"/>
</dbReference>
<dbReference type="Gene3D" id="1.10.260.40">
    <property type="entry name" value="lambda repressor-like DNA-binding domains"/>
    <property type="match status" value="1"/>
</dbReference>
<dbReference type="Proteomes" id="UP000032352">
    <property type="component" value="Chromosome"/>
</dbReference>
<feature type="domain" description="HTH cro/C1-type" evidence="2">
    <location>
        <begin position="11"/>
        <end position="65"/>
    </location>
</feature>
<dbReference type="SUPFAM" id="SSF47413">
    <property type="entry name" value="lambda repressor-like DNA-binding domains"/>
    <property type="match status" value="1"/>
</dbReference>
<dbReference type="RefSeq" id="WP_044840961.1">
    <property type="nucleotide sequence ID" value="NZ_CP059733.1"/>
</dbReference>
<evidence type="ECO:0000313" key="4">
    <source>
        <dbReference type="Proteomes" id="UP000032352"/>
    </source>
</evidence>
<gene>
    <name evidence="3" type="ORF">SG34_028800</name>
</gene>
<evidence type="ECO:0000259" key="2">
    <source>
        <dbReference type="PROSITE" id="PS50943"/>
    </source>
</evidence>
<feature type="region of interest" description="Disordered" evidence="1">
    <location>
        <begin position="83"/>
        <end position="118"/>
    </location>
</feature>
<accession>A0AAE9Z2V2</accession>
<dbReference type="InterPro" id="IPR001387">
    <property type="entry name" value="Cro/C1-type_HTH"/>
</dbReference>
<feature type="compositionally biased region" description="Basic residues" evidence="1">
    <location>
        <begin position="91"/>
        <end position="106"/>
    </location>
</feature>
<dbReference type="KEGG" id="tvd:SG34_028800"/>
<evidence type="ECO:0000256" key="1">
    <source>
        <dbReference type="SAM" id="MobiDB-lite"/>
    </source>
</evidence>
<dbReference type="CDD" id="cd00093">
    <property type="entry name" value="HTH_XRE"/>
    <property type="match status" value="1"/>
</dbReference>